<dbReference type="GO" id="GO:0034040">
    <property type="term" value="F:ATPase-coupled lipid transmembrane transporter activity"/>
    <property type="evidence" value="ECO:0007669"/>
    <property type="project" value="TreeGrafter"/>
</dbReference>
<dbReference type="GO" id="GO:0140359">
    <property type="term" value="F:ABC-type transporter activity"/>
    <property type="evidence" value="ECO:0007669"/>
    <property type="project" value="InterPro"/>
</dbReference>
<keyword evidence="3 9" id="KW-0812">Transmembrane</keyword>
<feature type="transmembrane region" description="Helical" evidence="9">
    <location>
        <begin position="64"/>
        <end position="82"/>
    </location>
</feature>
<dbReference type="NCBIfam" id="TIGR01842">
    <property type="entry name" value="type_I_sec_PrtD"/>
    <property type="match status" value="1"/>
</dbReference>
<dbReference type="SUPFAM" id="SSF90123">
    <property type="entry name" value="ABC transporter transmembrane region"/>
    <property type="match status" value="1"/>
</dbReference>
<comment type="function">
    <text evidence="8">Part of an ABC transporter complex. Transmembrane domains (TMD) form a pore in the inner membrane and the ATP-binding domain (NBD) is responsible for energy generation.</text>
</comment>
<name>A0A0F3MLB3_9RICK</name>
<dbReference type="InterPro" id="IPR003593">
    <property type="entry name" value="AAA+_ATPase"/>
</dbReference>
<feature type="domain" description="ABC transporter" evidence="10">
    <location>
        <begin position="340"/>
        <end position="584"/>
    </location>
</feature>
<gene>
    <name evidence="12" type="ORF">OCHUTO_0471</name>
</gene>
<comment type="subcellular location">
    <subcellularLocation>
        <location evidence="1">Cell membrane</location>
        <topology evidence="1">Multi-pass membrane protein</topology>
    </subcellularLocation>
</comment>
<dbReference type="Pfam" id="PF00005">
    <property type="entry name" value="ABC_tran"/>
    <property type="match status" value="1"/>
</dbReference>
<dbReference type="OrthoDB" id="5288404at2"/>
<dbReference type="InterPro" id="IPR010128">
    <property type="entry name" value="ATPase_T1SS_PrtD-like"/>
</dbReference>
<dbReference type="PROSITE" id="PS50893">
    <property type="entry name" value="ABC_TRANSPORTER_2"/>
    <property type="match status" value="1"/>
</dbReference>
<organism evidence="12 13">
    <name type="scientific">Orientia chuto str. Dubai</name>
    <dbReference type="NCBI Taxonomy" id="1359168"/>
    <lineage>
        <taxon>Bacteria</taxon>
        <taxon>Pseudomonadati</taxon>
        <taxon>Pseudomonadota</taxon>
        <taxon>Alphaproteobacteria</taxon>
        <taxon>Rickettsiales</taxon>
        <taxon>Rickettsiaceae</taxon>
        <taxon>Rickettsieae</taxon>
        <taxon>Orientia</taxon>
    </lineage>
</organism>
<keyword evidence="13" id="KW-1185">Reference proteome</keyword>
<dbReference type="Gene3D" id="1.20.1560.10">
    <property type="entry name" value="ABC transporter type 1, transmembrane domain"/>
    <property type="match status" value="1"/>
</dbReference>
<keyword evidence="7 9" id="KW-0472">Membrane</keyword>
<dbReference type="InterPro" id="IPR027417">
    <property type="entry name" value="P-loop_NTPase"/>
</dbReference>
<comment type="similarity">
    <text evidence="2">Belongs to the ABC transporter superfamily.</text>
</comment>
<dbReference type="Pfam" id="PF00664">
    <property type="entry name" value="ABC_membrane"/>
    <property type="match status" value="1"/>
</dbReference>
<dbReference type="GO" id="GO:0030256">
    <property type="term" value="C:type I protein secretion system complex"/>
    <property type="evidence" value="ECO:0007669"/>
    <property type="project" value="InterPro"/>
</dbReference>
<dbReference type="InterPro" id="IPR039421">
    <property type="entry name" value="Type_1_exporter"/>
</dbReference>
<dbReference type="InterPro" id="IPR017871">
    <property type="entry name" value="ABC_transporter-like_CS"/>
</dbReference>
<dbReference type="InterPro" id="IPR011527">
    <property type="entry name" value="ABC1_TM_dom"/>
</dbReference>
<evidence type="ECO:0000256" key="5">
    <source>
        <dbReference type="ARBA" id="ARBA00022840"/>
    </source>
</evidence>
<dbReference type="InterPro" id="IPR003439">
    <property type="entry name" value="ABC_transporter-like_ATP-bd"/>
</dbReference>
<dbReference type="InterPro" id="IPR036640">
    <property type="entry name" value="ABC1_TM_sf"/>
</dbReference>
<feature type="transmembrane region" description="Helical" evidence="9">
    <location>
        <begin position="162"/>
        <end position="184"/>
    </location>
</feature>
<dbReference type="AlphaFoldDB" id="A0A0F3MLB3"/>
<dbReference type="EMBL" id="LANP01000009">
    <property type="protein sequence ID" value="KJV56456.1"/>
    <property type="molecule type" value="Genomic_DNA"/>
</dbReference>
<evidence type="ECO:0000256" key="2">
    <source>
        <dbReference type="ARBA" id="ARBA00005417"/>
    </source>
</evidence>
<dbReference type="PROSITE" id="PS00211">
    <property type="entry name" value="ABC_TRANSPORTER_1"/>
    <property type="match status" value="1"/>
</dbReference>
<dbReference type="PANTHER" id="PTHR24221:SF248">
    <property type="entry name" value="ABC TRANSPORTER TRANSMEMBRANE REGION"/>
    <property type="match status" value="1"/>
</dbReference>
<reference evidence="12 13" key="1">
    <citation type="submission" date="2015-02" db="EMBL/GenBank/DDBJ databases">
        <title>Genome Sequencing of Rickettsiales.</title>
        <authorList>
            <person name="Daugherty S.C."/>
            <person name="Su Q."/>
            <person name="Abolude K."/>
            <person name="Beier-Sexton M."/>
            <person name="Carlyon J.A."/>
            <person name="Carter R."/>
            <person name="Day N.P."/>
            <person name="Dumler S.J."/>
            <person name="Dyachenko V."/>
            <person name="Godinez A."/>
            <person name="Kurtti T.J."/>
            <person name="Lichay M."/>
            <person name="Mullins K.E."/>
            <person name="Ott S."/>
            <person name="Pappas-Brown V."/>
            <person name="Paris D.H."/>
            <person name="Patel P."/>
            <person name="Richards A.L."/>
            <person name="Sadzewicz L."/>
            <person name="Sears K."/>
            <person name="Seidman D."/>
            <person name="Sengamalay N."/>
            <person name="Stenos J."/>
            <person name="Tallon L.J."/>
            <person name="Vincent G."/>
            <person name="Fraser C.M."/>
            <person name="Munderloh U."/>
            <person name="Dunning-Hotopp J.C."/>
        </authorList>
    </citation>
    <scope>NUCLEOTIDE SEQUENCE [LARGE SCALE GENOMIC DNA]</scope>
    <source>
        <strain evidence="12 13">Fuller</strain>
    </source>
</reference>
<protein>
    <submittedName>
        <fullName evidence="12">Type I secretion system ATPase family protein</fullName>
    </submittedName>
</protein>
<evidence type="ECO:0000256" key="7">
    <source>
        <dbReference type="ARBA" id="ARBA00023136"/>
    </source>
</evidence>
<feature type="domain" description="ABC transmembrane type-1" evidence="11">
    <location>
        <begin position="30"/>
        <end position="309"/>
    </location>
</feature>
<dbReference type="PROSITE" id="PS50929">
    <property type="entry name" value="ABC_TM1F"/>
    <property type="match status" value="1"/>
</dbReference>
<dbReference type="PATRIC" id="fig|1359168.3.peg.1242"/>
<dbReference type="RefSeq" id="WP_045797185.1">
    <property type="nucleotide sequence ID" value="NZ_LANP01000009.1"/>
</dbReference>
<accession>A0A0F3MLB3</accession>
<evidence type="ECO:0000259" key="10">
    <source>
        <dbReference type="PROSITE" id="PS50893"/>
    </source>
</evidence>
<evidence type="ECO:0000313" key="12">
    <source>
        <dbReference type="EMBL" id="KJV56456.1"/>
    </source>
</evidence>
<evidence type="ECO:0000256" key="1">
    <source>
        <dbReference type="ARBA" id="ARBA00004651"/>
    </source>
</evidence>
<proteinExistence type="inferred from homology"/>
<evidence type="ECO:0000256" key="6">
    <source>
        <dbReference type="ARBA" id="ARBA00022989"/>
    </source>
</evidence>
<keyword evidence="6 9" id="KW-1133">Transmembrane helix</keyword>
<evidence type="ECO:0000256" key="4">
    <source>
        <dbReference type="ARBA" id="ARBA00022741"/>
    </source>
</evidence>
<dbReference type="GO" id="GO:0005886">
    <property type="term" value="C:plasma membrane"/>
    <property type="evidence" value="ECO:0007669"/>
    <property type="project" value="UniProtKB-SubCell"/>
</dbReference>
<evidence type="ECO:0000256" key="8">
    <source>
        <dbReference type="ARBA" id="ARBA00024725"/>
    </source>
</evidence>
<keyword evidence="4" id="KW-0547">Nucleotide-binding</keyword>
<comment type="caution">
    <text evidence="12">The sequence shown here is derived from an EMBL/GenBank/DDBJ whole genome shotgun (WGS) entry which is preliminary data.</text>
</comment>
<feature type="transmembrane region" description="Helical" evidence="9">
    <location>
        <begin position="26"/>
        <end position="44"/>
    </location>
</feature>
<dbReference type="GO" id="GO:0005524">
    <property type="term" value="F:ATP binding"/>
    <property type="evidence" value="ECO:0007669"/>
    <property type="project" value="UniProtKB-KW"/>
</dbReference>
<dbReference type="SUPFAM" id="SSF52540">
    <property type="entry name" value="P-loop containing nucleoside triphosphate hydrolases"/>
    <property type="match status" value="1"/>
</dbReference>
<dbReference type="GO" id="GO:0016887">
    <property type="term" value="F:ATP hydrolysis activity"/>
    <property type="evidence" value="ECO:0007669"/>
    <property type="project" value="InterPro"/>
</dbReference>
<dbReference type="GO" id="GO:0030253">
    <property type="term" value="P:protein secretion by the type I secretion system"/>
    <property type="evidence" value="ECO:0007669"/>
    <property type="project" value="InterPro"/>
</dbReference>
<evidence type="ECO:0000256" key="9">
    <source>
        <dbReference type="SAM" id="Phobius"/>
    </source>
</evidence>
<feature type="transmembrane region" description="Helical" evidence="9">
    <location>
        <begin position="253"/>
        <end position="271"/>
    </location>
</feature>
<evidence type="ECO:0000259" key="11">
    <source>
        <dbReference type="PROSITE" id="PS50929"/>
    </source>
</evidence>
<sequence length="584" mass="64450">MKQIPIVNKFVQELNPFQEALEKCRLAFYIIFCFAFCINILMLITPLYSLQVLDRVIGSGNIETLLMLSLIIGTIYFVYTLMQIARSFTMIRIGIWLENNISPMLFSHSIASSAIRQSLATGQLLRDFQVVKNFLTSVGLNTILDAPWTIPYVIVIFMIHPYIGYLTVVGGTIIIILAFVNAAITNRNLGEATEYSIRALNQAEIANRNAEVIEAMGMMKNVSSNWSKINQLALSKQTLASYRNGILANVSRFVRYIMQMCVTGIGAYIVVKTGGREMSTGGMIASSILVGRALAPVDNAIELWKQINNTLKAYKRINDSFKVSNLRDKAMPMLNVIGKLDVESVYFSMPYLSPTTKQVEYKPILKDVNFGLSPGEVLAVIGPSAAGKSTLSRLLVGVWRCNSGTVRLDGANVYDWNRENFGNHVGYLPQGVELFSGTIKQNIAKMNEEIDPEKVTDAALIAGAHDLILRFPNGYETDIGIGGSSLSGGQKQRIGLARAFYGNPKFIVLDEPNANLDEVGEIALSNALQYAKQKGITVIVISHRPSVLSVVDKILVLQNGTVSIFGDKEEVLNQLKDHKRNTSI</sequence>
<evidence type="ECO:0000313" key="13">
    <source>
        <dbReference type="Proteomes" id="UP000033616"/>
    </source>
</evidence>
<dbReference type="Gene3D" id="3.40.50.300">
    <property type="entry name" value="P-loop containing nucleotide triphosphate hydrolases"/>
    <property type="match status" value="1"/>
</dbReference>
<dbReference type="SMART" id="SM00382">
    <property type="entry name" value="AAA"/>
    <property type="match status" value="1"/>
</dbReference>
<evidence type="ECO:0000256" key="3">
    <source>
        <dbReference type="ARBA" id="ARBA00022692"/>
    </source>
</evidence>
<dbReference type="PANTHER" id="PTHR24221">
    <property type="entry name" value="ATP-BINDING CASSETTE SUB-FAMILY B"/>
    <property type="match status" value="1"/>
</dbReference>
<keyword evidence="5" id="KW-0067">ATP-binding</keyword>
<dbReference type="STRING" id="1359168.OCHUTO_0471"/>
<dbReference type="Proteomes" id="UP000033616">
    <property type="component" value="Unassembled WGS sequence"/>
</dbReference>